<dbReference type="KEGG" id="emi:Emin_1156"/>
<dbReference type="AlphaFoldDB" id="B2KDW2"/>
<protein>
    <submittedName>
        <fullName evidence="2">Glycoprotease family protein</fullName>
    </submittedName>
</protein>
<dbReference type="Gene3D" id="3.30.420.40">
    <property type="match status" value="1"/>
</dbReference>
<dbReference type="InterPro" id="IPR000905">
    <property type="entry name" value="Gcp-like_dom"/>
</dbReference>
<dbReference type="Proteomes" id="UP000001029">
    <property type="component" value="Chromosome"/>
</dbReference>
<dbReference type="STRING" id="445932.Emin_1156"/>
<dbReference type="GO" id="GO:0002949">
    <property type="term" value="P:tRNA threonylcarbamoyladenosine modification"/>
    <property type="evidence" value="ECO:0007669"/>
    <property type="project" value="InterPro"/>
</dbReference>
<gene>
    <name evidence="2" type="ordered locus">Emin_1156</name>
</gene>
<dbReference type="Pfam" id="PF00814">
    <property type="entry name" value="TsaD"/>
    <property type="match status" value="1"/>
</dbReference>
<dbReference type="GO" id="GO:0006508">
    <property type="term" value="P:proteolysis"/>
    <property type="evidence" value="ECO:0007669"/>
    <property type="project" value="UniProtKB-KW"/>
</dbReference>
<proteinExistence type="predicted"/>
<dbReference type="Gene3D" id="3.30.420.200">
    <property type="match status" value="1"/>
</dbReference>
<evidence type="ECO:0000259" key="1">
    <source>
        <dbReference type="Pfam" id="PF00814"/>
    </source>
</evidence>
<keyword evidence="2" id="KW-0645">Protease</keyword>
<dbReference type="HOGENOM" id="CLU_1218241_0_0_0"/>
<dbReference type="NCBIfam" id="TIGR03725">
    <property type="entry name" value="T6A_YeaZ"/>
    <property type="match status" value="1"/>
</dbReference>
<evidence type="ECO:0000313" key="3">
    <source>
        <dbReference type="Proteomes" id="UP000001029"/>
    </source>
</evidence>
<keyword evidence="2" id="KW-0378">Hydrolase</keyword>
<dbReference type="OrthoDB" id="9784166at2"/>
<evidence type="ECO:0000313" key="2">
    <source>
        <dbReference type="EMBL" id="ACC98708.1"/>
    </source>
</evidence>
<accession>B2KDW2</accession>
<dbReference type="InterPro" id="IPR043129">
    <property type="entry name" value="ATPase_NBD"/>
</dbReference>
<reference evidence="2 3" key="1">
    <citation type="journal article" date="2009" name="Appl. Environ. Microbiol.">
        <title>Genomic analysis of 'Elusimicrobium minutum,' the first cultivated representative of the phylum 'Elusimicrobia' (formerly termite group 1).</title>
        <authorList>
            <person name="Herlemann D.P.R."/>
            <person name="Geissinger O."/>
            <person name="Ikeda-Ohtsubo W."/>
            <person name="Kunin V."/>
            <person name="Sun H."/>
            <person name="Lapidus A."/>
            <person name="Hugenholtz P."/>
            <person name="Brune A."/>
        </authorList>
    </citation>
    <scope>NUCLEOTIDE SEQUENCE [LARGE SCALE GENOMIC DNA]</scope>
    <source>
        <strain evidence="2 3">Pei191</strain>
    </source>
</reference>
<dbReference type="GO" id="GO:0008233">
    <property type="term" value="F:peptidase activity"/>
    <property type="evidence" value="ECO:0007669"/>
    <property type="project" value="UniProtKB-KW"/>
</dbReference>
<feature type="domain" description="Gcp-like" evidence="1">
    <location>
        <begin position="39"/>
        <end position="84"/>
    </location>
</feature>
<dbReference type="SUPFAM" id="SSF53067">
    <property type="entry name" value="Actin-like ATPase domain"/>
    <property type="match status" value="1"/>
</dbReference>
<name>B2KDW2_ELUMP</name>
<dbReference type="InterPro" id="IPR022496">
    <property type="entry name" value="T6A_TsaB"/>
</dbReference>
<sequence length="227" mass="25367">MKENIILAVDTTSSPLLVCLKKGKNKAISIKKNGVKQEEYLFPAIKKALAKENISLKDVTKVFYVRGPGRFTGIRIGLTLAGMLRGLTGAEACSATMFEVLYLQTQNSKEFKTWIKNNLGGKAAVVLHAFREEYFLQIFDGSEPRWFDKEEMFAFMASYNAPLFVTGFDKEKTSLNEMFAGAKYTLGSAKLCSVNKNSLINMALITGFEKNTLEPLYLKPARFELGK</sequence>
<dbReference type="RefSeq" id="WP_012415323.1">
    <property type="nucleotide sequence ID" value="NC_010644.1"/>
</dbReference>
<keyword evidence="3" id="KW-1185">Reference proteome</keyword>
<dbReference type="EMBL" id="CP001055">
    <property type="protein sequence ID" value="ACC98708.1"/>
    <property type="molecule type" value="Genomic_DNA"/>
</dbReference>
<organism evidence="2 3">
    <name type="scientific">Elusimicrobium minutum (strain Pei191)</name>
    <dbReference type="NCBI Taxonomy" id="445932"/>
    <lineage>
        <taxon>Bacteria</taxon>
        <taxon>Pseudomonadati</taxon>
        <taxon>Elusimicrobiota</taxon>
        <taxon>Elusimicrobia</taxon>
        <taxon>Elusimicrobiales</taxon>
        <taxon>Elusimicrobiaceae</taxon>
        <taxon>Elusimicrobium</taxon>
    </lineage>
</organism>